<dbReference type="eggNOG" id="ENOG502Z7RS">
    <property type="taxonomic scope" value="Bacteria"/>
</dbReference>
<dbReference type="InterPro" id="IPR021365">
    <property type="entry name" value="DUF2891"/>
</dbReference>
<dbReference type="InParanoid" id="Q01RZ3"/>
<name>Q01RZ3_SOLUE</name>
<dbReference type="EMBL" id="CP000473">
    <property type="protein sequence ID" value="ABJ87577.1"/>
    <property type="molecule type" value="Genomic_DNA"/>
</dbReference>
<dbReference type="KEGG" id="sus:Acid_6655"/>
<proteinExistence type="predicted"/>
<reference evidence="1" key="1">
    <citation type="submission" date="2006-10" db="EMBL/GenBank/DDBJ databases">
        <title>Complete sequence of Solibacter usitatus Ellin6076.</title>
        <authorList>
            <consortium name="US DOE Joint Genome Institute"/>
            <person name="Copeland A."/>
            <person name="Lucas S."/>
            <person name="Lapidus A."/>
            <person name="Barry K."/>
            <person name="Detter J.C."/>
            <person name="Glavina del Rio T."/>
            <person name="Hammon N."/>
            <person name="Israni S."/>
            <person name="Dalin E."/>
            <person name="Tice H."/>
            <person name="Pitluck S."/>
            <person name="Thompson L.S."/>
            <person name="Brettin T."/>
            <person name="Bruce D."/>
            <person name="Han C."/>
            <person name="Tapia R."/>
            <person name="Gilna P."/>
            <person name="Schmutz J."/>
            <person name="Larimer F."/>
            <person name="Land M."/>
            <person name="Hauser L."/>
            <person name="Kyrpides N."/>
            <person name="Mikhailova N."/>
            <person name="Janssen P.H."/>
            <person name="Kuske C.R."/>
            <person name="Richardson P."/>
        </authorList>
    </citation>
    <scope>NUCLEOTIDE SEQUENCE</scope>
    <source>
        <strain evidence="1">Ellin6076</strain>
    </source>
</reference>
<dbReference type="Pfam" id="PF11199">
    <property type="entry name" value="DUF2891"/>
    <property type="match status" value="1"/>
</dbReference>
<evidence type="ECO:0000313" key="1">
    <source>
        <dbReference type="EMBL" id="ABJ87577.1"/>
    </source>
</evidence>
<accession>Q01RZ3</accession>
<evidence type="ECO:0008006" key="2">
    <source>
        <dbReference type="Google" id="ProtNLM"/>
    </source>
</evidence>
<organism evidence="1">
    <name type="scientific">Solibacter usitatus (strain Ellin6076)</name>
    <dbReference type="NCBI Taxonomy" id="234267"/>
    <lineage>
        <taxon>Bacteria</taxon>
        <taxon>Pseudomonadati</taxon>
        <taxon>Acidobacteriota</taxon>
        <taxon>Terriglobia</taxon>
        <taxon>Bryobacterales</taxon>
        <taxon>Solibacteraceae</taxon>
        <taxon>Candidatus Solibacter</taxon>
    </lineage>
</organism>
<sequence>MADTSFDEAQAARFARLALNCVHKQYPNKIAHSLNSDADVKPPRELTPAFYGCYDWHSSVHGHWLLVRLIRLFPEAPFVGEARASLAQSLTPANIAQEVKYLKAEGRGSFERPYGLAWLLQLAAELAEFDDPQAHQWSQALHPLEQSVTARIASWLPKMEHPVRTGEHNNTAFSIGLMLDYARITGNAEFGKLVDSRARDYYLKDKACPLYYEPSGEDFLSPCLAEADVVRRLLPAEDFGRWLTAFLPRIELEPTRVVDPTDGKLYHLAGLNLSRAWMLEGIASHLPVGDRRRPQFLALADKLKEAGLDSIKSEHYEGGHWLGSFAVYLVSHRGLGTRR</sequence>
<dbReference type="STRING" id="234267.Acid_6655"/>
<dbReference type="HOGENOM" id="CLU_042917_0_0_0"/>
<protein>
    <recommendedName>
        <fullName evidence="2">DUF2891 domain-containing protein</fullName>
    </recommendedName>
</protein>
<dbReference type="AlphaFoldDB" id="Q01RZ3"/>
<gene>
    <name evidence="1" type="ordered locus">Acid_6655</name>
</gene>